<evidence type="ECO:0000313" key="5">
    <source>
        <dbReference type="EMBL" id="KYF57325.1"/>
    </source>
</evidence>
<feature type="region of interest" description="Disordered" evidence="3">
    <location>
        <begin position="1"/>
        <end position="20"/>
    </location>
</feature>
<gene>
    <name evidence="5" type="ORF">BE04_27455</name>
</gene>
<keyword evidence="1" id="KW-0597">Phosphoprotein</keyword>
<dbReference type="SUPFAM" id="SSF52091">
    <property type="entry name" value="SpoIIaa-like"/>
    <property type="match status" value="1"/>
</dbReference>
<dbReference type="InterPro" id="IPR051932">
    <property type="entry name" value="Bact_StressResp_Reg"/>
</dbReference>
<dbReference type="Pfam" id="PF01740">
    <property type="entry name" value="STAS"/>
    <property type="match status" value="1"/>
</dbReference>
<dbReference type="InterPro" id="IPR002645">
    <property type="entry name" value="STAS_dom"/>
</dbReference>
<dbReference type="InterPro" id="IPR035965">
    <property type="entry name" value="PAS-like_dom_sf"/>
</dbReference>
<dbReference type="InterPro" id="IPR013656">
    <property type="entry name" value="PAS_4"/>
</dbReference>
<dbReference type="Gene3D" id="3.30.450.20">
    <property type="entry name" value="PAS domain"/>
    <property type="match status" value="1"/>
</dbReference>
<comment type="caution">
    <text evidence="5">The sequence shown here is derived from an EMBL/GenBank/DDBJ whole genome shotgun (WGS) entry which is preliminary data.</text>
</comment>
<evidence type="ECO:0000256" key="2">
    <source>
        <dbReference type="SAM" id="Coils"/>
    </source>
</evidence>
<dbReference type="Proteomes" id="UP000075604">
    <property type="component" value="Unassembled WGS sequence"/>
</dbReference>
<dbReference type="NCBIfam" id="TIGR00229">
    <property type="entry name" value="sensory_box"/>
    <property type="match status" value="1"/>
</dbReference>
<dbReference type="EMBL" id="JELX01001882">
    <property type="protein sequence ID" value="KYF57325.1"/>
    <property type="molecule type" value="Genomic_DNA"/>
</dbReference>
<reference evidence="5 6" key="1">
    <citation type="submission" date="2014-02" db="EMBL/GenBank/DDBJ databases">
        <title>The small core and large imbalanced accessory genome model reveals a collaborative survival strategy of Sorangium cellulosum strains in nature.</title>
        <authorList>
            <person name="Han K."/>
            <person name="Peng R."/>
            <person name="Blom J."/>
            <person name="Li Y.-Z."/>
        </authorList>
    </citation>
    <scope>NUCLEOTIDE SEQUENCE [LARGE SCALE GENOMIC DNA]</scope>
    <source>
        <strain evidence="5 6">So0157-18</strain>
    </source>
</reference>
<sequence>MQDDLSRETEEKPVTVKSVGTTHTLEPDLGRFRWECDRGMLFTHGRPSVLFWLNPSLYRMLEPLVNEVGVPLFRLMVAQHSSMGTAEDYDTMVTALGETFEEGFLAWGSAVGMGGWGRFELPVFDEESRRAVVVVRNPWELEMQRGSTVRWGCPFLQGKIIGILSHALGVNCWADELLSAPDEAQASVEFRVYPSDRTLDAEMTRLRLAHHEEAKRKLEERTLELRQSEAQQRAILASLSEVVFTLDEGGRLTSYHVPKEVGAFHEAPERAIGRHVRDVMPQRIAAVLLDAIADLARDGAPRAVSYAREHGGEERFFSAKLSILRDPVSGRGGVTVVERDVTDRVRAEHALTERLNVIERQQEMIQVLSTPIIQVWDGVLALPLVGVIDGRRAASITESLLREIVSTQARVAILDLTGVDVVDSAIADHFLRIVRAVELLGTTCLISGIRPAVAQTMTQLGTGIEKARTFGTMRAALMSVTRRQRA</sequence>
<proteinExistence type="predicted"/>
<dbReference type="PANTHER" id="PTHR33745">
    <property type="entry name" value="RSBT ANTAGONIST PROTEIN RSBS-RELATED"/>
    <property type="match status" value="1"/>
</dbReference>
<evidence type="ECO:0000256" key="3">
    <source>
        <dbReference type="SAM" id="MobiDB-lite"/>
    </source>
</evidence>
<dbReference type="Pfam" id="PF08448">
    <property type="entry name" value="PAS_4"/>
    <property type="match status" value="1"/>
</dbReference>
<evidence type="ECO:0000313" key="6">
    <source>
        <dbReference type="Proteomes" id="UP000075604"/>
    </source>
</evidence>
<protein>
    <recommendedName>
        <fullName evidence="4">STAS domain-containing protein</fullName>
    </recommendedName>
</protein>
<feature type="domain" description="STAS" evidence="4">
    <location>
        <begin position="369"/>
        <end position="480"/>
    </location>
</feature>
<dbReference type="InterPro" id="IPR036513">
    <property type="entry name" value="STAS_dom_sf"/>
</dbReference>
<keyword evidence="2" id="KW-0175">Coiled coil</keyword>
<evidence type="ECO:0000259" key="4">
    <source>
        <dbReference type="PROSITE" id="PS50801"/>
    </source>
</evidence>
<dbReference type="PANTHER" id="PTHR33745:SF3">
    <property type="entry name" value="RSBT CO-ANTAGONIST PROTEIN RSBRC"/>
    <property type="match status" value="1"/>
</dbReference>
<dbReference type="SUPFAM" id="SSF55785">
    <property type="entry name" value="PYP-like sensor domain (PAS domain)"/>
    <property type="match status" value="1"/>
</dbReference>
<dbReference type="InterPro" id="IPR000014">
    <property type="entry name" value="PAS"/>
</dbReference>
<feature type="coiled-coil region" evidence="2">
    <location>
        <begin position="201"/>
        <end position="231"/>
    </location>
</feature>
<evidence type="ECO:0000256" key="1">
    <source>
        <dbReference type="ARBA" id="ARBA00022553"/>
    </source>
</evidence>
<name>A0A150PNP2_SORCE</name>
<dbReference type="Gene3D" id="3.30.750.24">
    <property type="entry name" value="STAS domain"/>
    <property type="match status" value="1"/>
</dbReference>
<feature type="compositionally biased region" description="Basic and acidic residues" evidence="3">
    <location>
        <begin position="1"/>
        <end position="14"/>
    </location>
</feature>
<dbReference type="AlphaFoldDB" id="A0A150PNP2"/>
<dbReference type="CDD" id="cd07041">
    <property type="entry name" value="STAS_RsbR_RsbS_like"/>
    <property type="match status" value="1"/>
</dbReference>
<dbReference type="PROSITE" id="PS50801">
    <property type="entry name" value="STAS"/>
    <property type="match status" value="1"/>
</dbReference>
<accession>A0A150PNP2</accession>
<organism evidence="5 6">
    <name type="scientific">Sorangium cellulosum</name>
    <name type="common">Polyangium cellulosum</name>
    <dbReference type="NCBI Taxonomy" id="56"/>
    <lineage>
        <taxon>Bacteria</taxon>
        <taxon>Pseudomonadati</taxon>
        <taxon>Myxococcota</taxon>
        <taxon>Polyangia</taxon>
        <taxon>Polyangiales</taxon>
        <taxon>Polyangiaceae</taxon>
        <taxon>Sorangium</taxon>
    </lineage>
</organism>